<keyword evidence="1" id="KW-1133">Transmembrane helix</keyword>
<organism evidence="2 3">
    <name type="scientific">Scylla paramamosain</name>
    <name type="common">Mud crab</name>
    <dbReference type="NCBI Taxonomy" id="85552"/>
    <lineage>
        <taxon>Eukaryota</taxon>
        <taxon>Metazoa</taxon>
        <taxon>Ecdysozoa</taxon>
        <taxon>Arthropoda</taxon>
        <taxon>Crustacea</taxon>
        <taxon>Multicrustacea</taxon>
        <taxon>Malacostraca</taxon>
        <taxon>Eumalacostraca</taxon>
        <taxon>Eucarida</taxon>
        <taxon>Decapoda</taxon>
        <taxon>Pleocyemata</taxon>
        <taxon>Brachyura</taxon>
        <taxon>Eubrachyura</taxon>
        <taxon>Portunoidea</taxon>
        <taxon>Portunidae</taxon>
        <taxon>Portuninae</taxon>
        <taxon>Scylla</taxon>
    </lineage>
</organism>
<dbReference type="AlphaFoldDB" id="A0AAW0SUX8"/>
<feature type="transmembrane region" description="Helical" evidence="1">
    <location>
        <begin position="7"/>
        <end position="35"/>
    </location>
</feature>
<gene>
    <name evidence="2" type="ORF">O3P69_009373</name>
</gene>
<evidence type="ECO:0000256" key="1">
    <source>
        <dbReference type="SAM" id="Phobius"/>
    </source>
</evidence>
<proteinExistence type="predicted"/>
<keyword evidence="1" id="KW-0472">Membrane</keyword>
<reference evidence="2 3" key="1">
    <citation type="submission" date="2023-03" db="EMBL/GenBank/DDBJ databases">
        <title>High-quality genome of Scylla paramamosain provides insights in environmental adaptation.</title>
        <authorList>
            <person name="Zhang L."/>
        </authorList>
    </citation>
    <scope>NUCLEOTIDE SEQUENCE [LARGE SCALE GENOMIC DNA]</scope>
    <source>
        <strain evidence="2">LZ_2023a</strain>
        <tissue evidence="2">Muscle</tissue>
    </source>
</reference>
<evidence type="ECO:0008006" key="4">
    <source>
        <dbReference type="Google" id="ProtNLM"/>
    </source>
</evidence>
<keyword evidence="1" id="KW-0812">Transmembrane</keyword>
<evidence type="ECO:0000313" key="3">
    <source>
        <dbReference type="Proteomes" id="UP001487740"/>
    </source>
</evidence>
<dbReference type="EMBL" id="JARAKH010000044">
    <property type="protein sequence ID" value="KAK8378627.1"/>
    <property type="molecule type" value="Genomic_DNA"/>
</dbReference>
<name>A0AAW0SUX8_SCYPA</name>
<dbReference type="Proteomes" id="UP001487740">
    <property type="component" value="Unassembled WGS sequence"/>
</dbReference>
<feature type="transmembrane region" description="Helical" evidence="1">
    <location>
        <begin position="55"/>
        <end position="73"/>
    </location>
</feature>
<protein>
    <recommendedName>
        <fullName evidence="4">Secreted protein</fullName>
    </recommendedName>
</protein>
<accession>A0AAW0SUX8</accession>
<comment type="caution">
    <text evidence="2">The sequence shown here is derived from an EMBL/GenBank/DDBJ whole genome shotgun (WGS) entry which is preliminary data.</text>
</comment>
<evidence type="ECO:0000313" key="2">
    <source>
        <dbReference type="EMBL" id="KAK8378627.1"/>
    </source>
</evidence>
<keyword evidence="3" id="KW-1185">Reference proteome</keyword>
<sequence>MCVVRAVVVVVVVMRVMVLQFTLVSGEVSVLMLWFIDSGVGSTGGDGGGDDRLEFMVMAVVGVVVRVFSLLTCNPLPYTVISYGSSCFVCAAHLSGLQLRCGSSQLVGRTGKENGACGPPRLHGACLAPCHSCYHLGERQAAVSTDLAFPFPRHCWSVG</sequence>